<evidence type="ECO:0000256" key="2">
    <source>
        <dbReference type="SAM" id="SignalP"/>
    </source>
</evidence>
<organism evidence="3 4">
    <name type="scientific">Branchiostoma lanceolatum</name>
    <name type="common">Common lancelet</name>
    <name type="synonym">Amphioxus lanceolatum</name>
    <dbReference type="NCBI Taxonomy" id="7740"/>
    <lineage>
        <taxon>Eukaryota</taxon>
        <taxon>Metazoa</taxon>
        <taxon>Chordata</taxon>
        <taxon>Cephalochordata</taxon>
        <taxon>Leptocardii</taxon>
        <taxon>Amphioxiformes</taxon>
        <taxon>Branchiostomatidae</taxon>
        <taxon>Branchiostoma</taxon>
    </lineage>
</organism>
<sequence length="106" mass="11441">MARVALALILLVVLAVVVEGPPPESRLQNHAAVSDLLKQLFQASRQASEKNENPLLSLNSPGNGPRAMSGQTGSDNAKSFDCLCYTVDAWRDPWCAYVCQQQILSG</sequence>
<evidence type="ECO:0000313" key="4">
    <source>
        <dbReference type="Proteomes" id="UP000838412"/>
    </source>
</evidence>
<dbReference type="EMBL" id="OV696703">
    <property type="protein sequence ID" value="CAH1250896.1"/>
    <property type="molecule type" value="Genomic_DNA"/>
</dbReference>
<gene>
    <name evidence="3" type="primary">Hypp8933</name>
    <name evidence="3" type="ORF">BLAG_LOCUS11461</name>
</gene>
<dbReference type="Proteomes" id="UP000838412">
    <property type="component" value="Chromosome 18"/>
</dbReference>
<name>A0A8J9ZAH2_BRALA</name>
<feature type="signal peptide" evidence="2">
    <location>
        <begin position="1"/>
        <end position="20"/>
    </location>
</feature>
<keyword evidence="2" id="KW-0732">Signal</keyword>
<evidence type="ECO:0000256" key="1">
    <source>
        <dbReference type="SAM" id="MobiDB-lite"/>
    </source>
</evidence>
<keyword evidence="4" id="KW-1185">Reference proteome</keyword>
<accession>A0A8J9ZAH2</accession>
<proteinExistence type="predicted"/>
<dbReference type="AlphaFoldDB" id="A0A8J9ZAH2"/>
<evidence type="ECO:0000313" key="3">
    <source>
        <dbReference type="EMBL" id="CAH1250896.1"/>
    </source>
</evidence>
<feature type="chain" id="PRO_5035481136" evidence="2">
    <location>
        <begin position="21"/>
        <end position="106"/>
    </location>
</feature>
<reference evidence="3" key="1">
    <citation type="submission" date="2022-01" db="EMBL/GenBank/DDBJ databases">
        <authorList>
            <person name="Braso-Vives M."/>
        </authorList>
    </citation>
    <scope>NUCLEOTIDE SEQUENCE</scope>
</reference>
<feature type="region of interest" description="Disordered" evidence="1">
    <location>
        <begin position="44"/>
        <end position="77"/>
    </location>
</feature>
<protein>
    <submittedName>
        <fullName evidence="3">Hypp8933 protein</fullName>
    </submittedName>
</protein>
<dbReference type="OrthoDB" id="10045700at2759"/>